<keyword evidence="4" id="KW-1015">Disulfide bond</keyword>
<accession>A0AAV2ZSM9</accession>
<name>A0AAV2ZSM9_PYXAD</name>
<keyword evidence="2" id="KW-0964">Secreted</keyword>
<dbReference type="PANTHER" id="PTHR21312:SF28">
    <property type="entry name" value="OVOINHIBITOR-RELATED"/>
    <property type="match status" value="1"/>
</dbReference>
<dbReference type="EMBL" id="DYDO01000010">
    <property type="protein sequence ID" value="DBA17439.1"/>
    <property type="molecule type" value="Genomic_DNA"/>
</dbReference>
<dbReference type="GO" id="GO:0005576">
    <property type="term" value="C:extracellular region"/>
    <property type="evidence" value="ECO:0007669"/>
    <property type="project" value="UniProtKB-SubCell"/>
</dbReference>
<dbReference type="SMART" id="SM00280">
    <property type="entry name" value="KAZAL"/>
    <property type="match status" value="1"/>
</dbReference>
<keyword evidence="5" id="KW-0732">Signal</keyword>
<evidence type="ECO:0000313" key="8">
    <source>
        <dbReference type="Proteomes" id="UP001181693"/>
    </source>
</evidence>
<proteinExistence type="predicted"/>
<evidence type="ECO:0000256" key="1">
    <source>
        <dbReference type="ARBA" id="ARBA00004613"/>
    </source>
</evidence>
<dbReference type="InterPro" id="IPR036058">
    <property type="entry name" value="Kazal_dom_sf"/>
</dbReference>
<dbReference type="Gene3D" id="3.30.60.30">
    <property type="match status" value="1"/>
</dbReference>
<evidence type="ECO:0000313" key="7">
    <source>
        <dbReference type="EMBL" id="DBA17439.1"/>
    </source>
</evidence>
<feature type="signal peptide" evidence="5">
    <location>
        <begin position="1"/>
        <end position="20"/>
    </location>
</feature>
<feature type="domain" description="Kazal-like" evidence="6">
    <location>
        <begin position="26"/>
        <end position="82"/>
    </location>
</feature>
<keyword evidence="3" id="KW-0646">Protease inhibitor</keyword>
<dbReference type="AlphaFoldDB" id="A0AAV2ZSM9"/>
<dbReference type="InterPro" id="IPR002350">
    <property type="entry name" value="Kazal_dom"/>
</dbReference>
<dbReference type="PROSITE" id="PS00282">
    <property type="entry name" value="KAZAL_1"/>
    <property type="match status" value="1"/>
</dbReference>
<dbReference type="Proteomes" id="UP001181693">
    <property type="component" value="Unassembled WGS sequence"/>
</dbReference>
<evidence type="ECO:0000259" key="6">
    <source>
        <dbReference type="PROSITE" id="PS51465"/>
    </source>
</evidence>
<dbReference type="PROSITE" id="PS51465">
    <property type="entry name" value="KAZAL_2"/>
    <property type="match status" value="1"/>
</dbReference>
<evidence type="ECO:0000256" key="4">
    <source>
        <dbReference type="ARBA" id="ARBA00023157"/>
    </source>
</evidence>
<sequence>MNSFILKVLIICLVSGLVFTAPSVKKPREPLCSRYGNGPCVNDYKPICATDGFTYGNECTLCAENRERTEQVQIQHDGSCPLHPRKKKNHNVH</sequence>
<organism evidence="7 8">
    <name type="scientific">Pyxicephalus adspersus</name>
    <name type="common">African bullfrog</name>
    <dbReference type="NCBI Taxonomy" id="30357"/>
    <lineage>
        <taxon>Eukaryota</taxon>
        <taxon>Metazoa</taxon>
        <taxon>Chordata</taxon>
        <taxon>Craniata</taxon>
        <taxon>Vertebrata</taxon>
        <taxon>Euteleostomi</taxon>
        <taxon>Amphibia</taxon>
        <taxon>Batrachia</taxon>
        <taxon>Anura</taxon>
        <taxon>Neobatrachia</taxon>
        <taxon>Ranoidea</taxon>
        <taxon>Pyxicephalidae</taxon>
        <taxon>Pyxicephalinae</taxon>
        <taxon>Pyxicephalus</taxon>
    </lineage>
</organism>
<dbReference type="GO" id="GO:0030414">
    <property type="term" value="F:peptidase inhibitor activity"/>
    <property type="evidence" value="ECO:0007669"/>
    <property type="project" value="UniProtKB-KW"/>
</dbReference>
<dbReference type="PANTHER" id="PTHR21312">
    <property type="entry name" value="SERINE PROTEASE INHIBITOR"/>
    <property type="match status" value="1"/>
</dbReference>
<comment type="caution">
    <text evidence="7">The sequence shown here is derived from an EMBL/GenBank/DDBJ whole genome shotgun (WGS) entry which is preliminary data.</text>
</comment>
<feature type="chain" id="PRO_5043730033" description="Kazal-like domain-containing protein" evidence="5">
    <location>
        <begin position="21"/>
        <end position="93"/>
    </location>
</feature>
<dbReference type="Pfam" id="PF00050">
    <property type="entry name" value="Kazal_1"/>
    <property type="match status" value="1"/>
</dbReference>
<evidence type="ECO:0000256" key="2">
    <source>
        <dbReference type="ARBA" id="ARBA00022525"/>
    </source>
</evidence>
<evidence type="ECO:0000256" key="3">
    <source>
        <dbReference type="ARBA" id="ARBA00022690"/>
    </source>
</evidence>
<reference evidence="7" key="1">
    <citation type="thesis" date="2020" institute="ProQuest LLC" country="789 East Eisenhower Parkway, Ann Arbor, MI, USA">
        <title>Comparative Genomics and Chromosome Evolution.</title>
        <authorList>
            <person name="Mudd A.B."/>
        </authorList>
    </citation>
    <scope>NUCLEOTIDE SEQUENCE</scope>
    <source>
        <strain evidence="7">1538</strain>
        <tissue evidence="7">Blood</tissue>
    </source>
</reference>
<keyword evidence="8" id="KW-1185">Reference proteome</keyword>
<evidence type="ECO:0000256" key="5">
    <source>
        <dbReference type="SAM" id="SignalP"/>
    </source>
</evidence>
<protein>
    <recommendedName>
        <fullName evidence="6">Kazal-like domain-containing protein</fullName>
    </recommendedName>
</protein>
<comment type="subcellular location">
    <subcellularLocation>
        <location evidence="1">Secreted</location>
    </subcellularLocation>
</comment>
<gene>
    <name evidence="7" type="ORF">GDO54_002889</name>
</gene>
<dbReference type="SUPFAM" id="SSF100895">
    <property type="entry name" value="Kazal-type serine protease inhibitors"/>
    <property type="match status" value="1"/>
</dbReference>